<keyword evidence="4" id="KW-0547">Nucleotide-binding</keyword>
<evidence type="ECO:0000256" key="2">
    <source>
        <dbReference type="ARBA" id="ARBA00022598"/>
    </source>
</evidence>
<dbReference type="Proteomes" id="UP001366166">
    <property type="component" value="Chromosome"/>
</dbReference>
<dbReference type="GO" id="GO:0071555">
    <property type="term" value="P:cell wall organization"/>
    <property type="evidence" value="ECO:0007669"/>
    <property type="project" value="UniProtKB-KW"/>
</dbReference>
<dbReference type="KEGG" id="dmp:FAK_15130"/>
<dbReference type="GO" id="GO:0046872">
    <property type="term" value="F:metal ion binding"/>
    <property type="evidence" value="ECO:0007669"/>
    <property type="project" value="InterPro"/>
</dbReference>
<feature type="domain" description="ATP-grasp" evidence="5">
    <location>
        <begin position="115"/>
        <end position="319"/>
    </location>
</feature>
<dbReference type="SUPFAM" id="SSF52440">
    <property type="entry name" value="PreATP-grasp domain"/>
    <property type="match status" value="1"/>
</dbReference>
<dbReference type="AlphaFoldDB" id="A0AAU9EZX7"/>
<evidence type="ECO:0000256" key="1">
    <source>
        <dbReference type="ARBA" id="ARBA00010871"/>
    </source>
</evidence>
<dbReference type="Gene3D" id="3.30.470.20">
    <property type="entry name" value="ATP-grasp fold, B domain"/>
    <property type="match status" value="1"/>
</dbReference>
<keyword evidence="7" id="KW-1185">Reference proteome</keyword>
<evidence type="ECO:0000313" key="7">
    <source>
        <dbReference type="Proteomes" id="UP001366166"/>
    </source>
</evidence>
<dbReference type="SUPFAM" id="SSF56059">
    <property type="entry name" value="Glutathione synthetase ATP-binding domain-like"/>
    <property type="match status" value="1"/>
</dbReference>
<dbReference type="InterPro" id="IPR013815">
    <property type="entry name" value="ATP_grasp_subdomain_1"/>
</dbReference>
<dbReference type="PANTHER" id="PTHR23132:SF23">
    <property type="entry name" value="D-ALANINE--D-ALANINE LIGASE B"/>
    <property type="match status" value="1"/>
</dbReference>
<proteinExistence type="inferred from homology"/>
<dbReference type="InterPro" id="IPR011095">
    <property type="entry name" value="Dala_Dala_lig_C"/>
</dbReference>
<organism evidence="6 7">
    <name type="scientific">Desulfoferula mesophila</name>
    <dbReference type="NCBI Taxonomy" id="3058419"/>
    <lineage>
        <taxon>Bacteria</taxon>
        <taxon>Pseudomonadati</taxon>
        <taxon>Thermodesulfobacteriota</taxon>
        <taxon>Desulfarculia</taxon>
        <taxon>Desulfarculales</taxon>
        <taxon>Desulfarculaceae</taxon>
        <taxon>Desulfoferula</taxon>
    </lineage>
</organism>
<dbReference type="Gene3D" id="3.40.50.20">
    <property type="match status" value="1"/>
</dbReference>
<gene>
    <name evidence="6" type="ORF">FAK_15130</name>
</gene>
<evidence type="ECO:0000256" key="3">
    <source>
        <dbReference type="ARBA" id="ARBA00023316"/>
    </source>
</evidence>
<dbReference type="Gene3D" id="3.30.1490.20">
    <property type="entry name" value="ATP-grasp fold, A domain"/>
    <property type="match status" value="1"/>
</dbReference>
<name>A0AAU9EZX7_9BACT</name>
<accession>A0AAU9EZX7</accession>
<comment type="similarity">
    <text evidence="1">Belongs to the D-alanine--D-alanine ligase family.</text>
</comment>
<reference evidence="7" key="1">
    <citation type="journal article" date="2023" name="Arch. Microbiol.">
        <title>Desulfoferula mesophilus gen. nov. sp. nov., a mesophilic sulfate-reducing bacterium isolated from a brackish lake sediment.</title>
        <authorList>
            <person name="Watanabe T."/>
            <person name="Yabe T."/>
            <person name="Tsuji J.M."/>
            <person name="Fukui M."/>
        </authorList>
    </citation>
    <scope>NUCLEOTIDE SEQUENCE [LARGE SCALE GENOMIC DNA]</scope>
    <source>
        <strain evidence="7">12FAK</strain>
    </source>
</reference>
<dbReference type="GO" id="GO:0005524">
    <property type="term" value="F:ATP binding"/>
    <property type="evidence" value="ECO:0007669"/>
    <property type="project" value="UniProtKB-UniRule"/>
</dbReference>
<sequence length="340" mass="37225">MVMLVGMTYDLRSEYLAQGFSEEEVAEFDSPRTVEGIEDALRKAGHQVERIGSLPSLVSRLAQGERWDLVFNIAEGLGRYGREAQVPALLEYYGVPYTFADPLTLCLTLHKGMAKRVVRDLGLATPDFAVVAEPREAAAVRLPYPLFVKPVAEGTGRGIGAVSKVKGPEDLAQACIELIERYRQPVLVETYLPGREFTVGIVGTGSKARVIGVMEVTLRAGADQDAYTMRNKEECDDLVRYRRVKGSVAGQAGELALAAWRGLECRDAGRVDLRCDAHGQPNFLEVNPLAGLHPEHSDLPILCSLVDYPYQKLIERIVASAWERARNETRPASGLAASVG</sequence>
<dbReference type="InterPro" id="IPR011761">
    <property type="entry name" value="ATP-grasp"/>
</dbReference>
<dbReference type="PANTHER" id="PTHR23132">
    <property type="entry name" value="D-ALANINE--D-ALANINE LIGASE"/>
    <property type="match status" value="1"/>
</dbReference>
<dbReference type="GO" id="GO:0008716">
    <property type="term" value="F:D-alanine-D-alanine ligase activity"/>
    <property type="evidence" value="ECO:0007669"/>
    <property type="project" value="InterPro"/>
</dbReference>
<evidence type="ECO:0000259" key="5">
    <source>
        <dbReference type="PROSITE" id="PS50975"/>
    </source>
</evidence>
<dbReference type="InterPro" id="IPR016185">
    <property type="entry name" value="PreATP-grasp_dom_sf"/>
</dbReference>
<evidence type="ECO:0000313" key="6">
    <source>
        <dbReference type="EMBL" id="BEQ14447.1"/>
    </source>
</evidence>
<dbReference type="EMBL" id="AP028679">
    <property type="protein sequence ID" value="BEQ14447.1"/>
    <property type="molecule type" value="Genomic_DNA"/>
</dbReference>
<evidence type="ECO:0000256" key="4">
    <source>
        <dbReference type="PROSITE-ProRule" id="PRU00409"/>
    </source>
</evidence>
<keyword evidence="2 6" id="KW-0436">Ligase</keyword>
<keyword evidence="3" id="KW-0961">Cell wall biogenesis/degradation</keyword>
<keyword evidence="4" id="KW-0067">ATP-binding</keyword>
<dbReference type="PROSITE" id="PS50975">
    <property type="entry name" value="ATP_GRASP"/>
    <property type="match status" value="1"/>
</dbReference>
<protein>
    <submittedName>
        <fullName evidence="6">D-alanine--D-alanine ligase</fullName>
    </submittedName>
</protein>
<dbReference type="Pfam" id="PF07478">
    <property type="entry name" value="Dala_Dala_lig_C"/>
    <property type="match status" value="1"/>
</dbReference>